<organism evidence="1 2">
    <name type="scientific">[Emmonsia] crescens</name>
    <dbReference type="NCBI Taxonomy" id="73230"/>
    <lineage>
        <taxon>Eukaryota</taxon>
        <taxon>Fungi</taxon>
        <taxon>Dikarya</taxon>
        <taxon>Ascomycota</taxon>
        <taxon>Pezizomycotina</taxon>
        <taxon>Eurotiomycetes</taxon>
        <taxon>Eurotiomycetidae</taxon>
        <taxon>Onygenales</taxon>
        <taxon>Ajellomycetaceae</taxon>
        <taxon>Emergomyces</taxon>
    </lineage>
</organism>
<accession>A0A0G2HZC7</accession>
<name>A0A0G2HZC7_9EURO</name>
<comment type="caution">
    <text evidence="1">The sequence shown here is derived from an EMBL/GenBank/DDBJ whole genome shotgun (WGS) entry which is preliminary data.</text>
</comment>
<protein>
    <submittedName>
        <fullName evidence="1">Uncharacterized protein</fullName>
    </submittedName>
</protein>
<evidence type="ECO:0000313" key="1">
    <source>
        <dbReference type="EMBL" id="KKZ63205.1"/>
    </source>
</evidence>
<dbReference type="AlphaFoldDB" id="A0A0G2HZC7"/>
<reference evidence="2" key="1">
    <citation type="journal article" date="2015" name="PLoS Genet.">
        <title>The dynamic genome and transcriptome of the human fungal pathogen Blastomyces and close relative Emmonsia.</title>
        <authorList>
            <person name="Munoz J.F."/>
            <person name="Gauthier G.M."/>
            <person name="Desjardins C.A."/>
            <person name="Gallo J.E."/>
            <person name="Holder J."/>
            <person name="Sullivan T.D."/>
            <person name="Marty A.J."/>
            <person name="Carmen J.C."/>
            <person name="Chen Z."/>
            <person name="Ding L."/>
            <person name="Gujja S."/>
            <person name="Magrini V."/>
            <person name="Misas E."/>
            <person name="Mitreva M."/>
            <person name="Priest M."/>
            <person name="Saif S."/>
            <person name="Whiston E.A."/>
            <person name="Young S."/>
            <person name="Zeng Q."/>
            <person name="Goldman W.E."/>
            <person name="Mardis E.R."/>
            <person name="Taylor J.W."/>
            <person name="McEwen J.G."/>
            <person name="Clay O.K."/>
            <person name="Klein B.S."/>
            <person name="Cuomo C.A."/>
        </authorList>
    </citation>
    <scope>NUCLEOTIDE SEQUENCE [LARGE SCALE GENOMIC DNA]</scope>
    <source>
        <strain evidence="2">UAMH 3008</strain>
    </source>
</reference>
<dbReference type="Proteomes" id="UP000034164">
    <property type="component" value="Unassembled WGS sequence"/>
</dbReference>
<proteinExistence type="predicted"/>
<dbReference type="VEuPathDB" id="FungiDB:EMCG_02410"/>
<dbReference type="EMBL" id="LCZI01000996">
    <property type="protein sequence ID" value="KKZ63205.1"/>
    <property type="molecule type" value="Genomic_DNA"/>
</dbReference>
<sequence>MGLFSEAIAQHVKEGNITAEFGKAVSHKLDISHRIMKIYKNIAKSANSRLTAETLALENIEIIPWNAEETSDSGSEPIFFQQMPLDEFQSYDVPQFALHGLMDPREFSYSAYLRLERCLDGSRYK</sequence>
<evidence type="ECO:0000313" key="2">
    <source>
        <dbReference type="Proteomes" id="UP000034164"/>
    </source>
</evidence>
<gene>
    <name evidence="1" type="ORF">EMCG_02410</name>
</gene>